<evidence type="ECO:0000313" key="1">
    <source>
        <dbReference type="EnsemblMetazoa" id="PPA38024.1"/>
    </source>
</evidence>
<accession>A0A8R1USW7</accession>
<organism evidence="1 2">
    <name type="scientific">Pristionchus pacificus</name>
    <name type="common">Parasitic nematode worm</name>
    <dbReference type="NCBI Taxonomy" id="54126"/>
    <lineage>
        <taxon>Eukaryota</taxon>
        <taxon>Metazoa</taxon>
        <taxon>Ecdysozoa</taxon>
        <taxon>Nematoda</taxon>
        <taxon>Chromadorea</taxon>
        <taxon>Rhabditida</taxon>
        <taxon>Rhabditina</taxon>
        <taxon>Diplogasteromorpha</taxon>
        <taxon>Diplogasteroidea</taxon>
        <taxon>Neodiplogasteridae</taxon>
        <taxon>Pristionchus</taxon>
    </lineage>
</organism>
<dbReference type="EnsemblMetazoa" id="PPA38024.1">
    <property type="protein sequence ID" value="PPA38024.1"/>
    <property type="gene ID" value="WBGene00276393"/>
</dbReference>
<reference evidence="1" key="2">
    <citation type="submission" date="2022-06" db="UniProtKB">
        <authorList>
            <consortium name="EnsemblMetazoa"/>
        </authorList>
    </citation>
    <scope>IDENTIFICATION</scope>
    <source>
        <strain evidence="1">PS312</strain>
    </source>
</reference>
<reference evidence="2" key="1">
    <citation type="journal article" date="2008" name="Nat. Genet.">
        <title>The Pristionchus pacificus genome provides a unique perspective on nematode lifestyle and parasitism.</title>
        <authorList>
            <person name="Dieterich C."/>
            <person name="Clifton S.W."/>
            <person name="Schuster L.N."/>
            <person name="Chinwalla A."/>
            <person name="Delehaunty K."/>
            <person name="Dinkelacker I."/>
            <person name="Fulton L."/>
            <person name="Fulton R."/>
            <person name="Godfrey J."/>
            <person name="Minx P."/>
            <person name="Mitreva M."/>
            <person name="Roeseler W."/>
            <person name="Tian H."/>
            <person name="Witte H."/>
            <person name="Yang S.P."/>
            <person name="Wilson R.K."/>
            <person name="Sommer R.J."/>
        </authorList>
    </citation>
    <scope>NUCLEOTIDE SEQUENCE [LARGE SCALE GENOMIC DNA]</scope>
    <source>
        <strain evidence="2">PS312</strain>
    </source>
</reference>
<name>A0A2A6CIB8_PRIPA</name>
<proteinExistence type="predicted"/>
<sequence length="117" mass="13637">SAFNARYTVTWVGSSGHFEKEFNRVKHRLHTVLREGKNEMERNYIESTDESVVNTQDQGEISTERYKKRFSNSSRVKDVVLWIETLKPTFLSCNDPVIIYALRGGVMPERELKKVKV</sequence>
<dbReference type="AlphaFoldDB" id="A0A2A6CIB8"/>
<dbReference type="Proteomes" id="UP000005239">
    <property type="component" value="Unassembled WGS sequence"/>
</dbReference>
<gene>
    <name evidence="1" type="primary">WBGene00276393</name>
</gene>
<accession>A0A2A6CIB8</accession>
<keyword evidence="2" id="KW-1185">Reference proteome</keyword>
<evidence type="ECO:0000313" key="2">
    <source>
        <dbReference type="Proteomes" id="UP000005239"/>
    </source>
</evidence>
<protein>
    <submittedName>
        <fullName evidence="1">Uncharacterized protein</fullName>
    </submittedName>
</protein>